<keyword evidence="2" id="KW-1185">Reference proteome</keyword>
<proteinExistence type="predicted"/>
<accession>A0A163LUY9</accession>
<name>A0A163LUY9_ABSGL</name>
<evidence type="ECO:0000313" key="2">
    <source>
        <dbReference type="Proteomes" id="UP000078561"/>
    </source>
</evidence>
<organism evidence="1">
    <name type="scientific">Absidia glauca</name>
    <name type="common">Pin mould</name>
    <dbReference type="NCBI Taxonomy" id="4829"/>
    <lineage>
        <taxon>Eukaryota</taxon>
        <taxon>Fungi</taxon>
        <taxon>Fungi incertae sedis</taxon>
        <taxon>Mucoromycota</taxon>
        <taxon>Mucoromycotina</taxon>
        <taxon>Mucoromycetes</taxon>
        <taxon>Mucorales</taxon>
        <taxon>Cunninghamellaceae</taxon>
        <taxon>Absidia</taxon>
    </lineage>
</organism>
<dbReference type="InParanoid" id="A0A163LUY9"/>
<sequence>MDGLQFVQAKYKDADRLRHTAAAATELFEDITIILEQVQQPENLAHQLATIQEKCRLLVRFGYSSGKLMDQEARDVTTMDLRLPPSLKRLEDEPDEDKDLVFSADEIQQINKARYEHQAVRQQ</sequence>
<protein>
    <submittedName>
        <fullName evidence="1">Uncharacterized protein</fullName>
    </submittedName>
</protein>
<dbReference type="OrthoDB" id="2267579at2759"/>
<gene>
    <name evidence="1" type="primary">ABSGL_02348.1 scaffold 3364</name>
</gene>
<dbReference type="STRING" id="4829.A0A163LUY9"/>
<dbReference type="Proteomes" id="UP000078561">
    <property type="component" value="Unassembled WGS sequence"/>
</dbReference>
<dbReference type="EMBL" id="LT551459">
    <property type="protein sequence ID" value="SAL96898.1"/>
    <property type="molecule type" value="Genomic_DNA"/>
</dbReference>
<dbReference type="AlphaFoldDB" id="A0A163LUY9"/>
<evidence type="ECO:0000313" key="1">
    <source>
        <dbReference type="EMBL" id="SAL96898.1"/>
    </source>
</evidence>
<dbReference type="OMA" id="WFASGKA"/>
<reference evidence="1" key="1">
    <citation type="submission" date="2016-04" db="EMBL/GenBank/DDBJ databases">
        <authorList>
            <person name="Evans L.H."/>
            <person name="Alamgir A."/>
            <person name="Owens N."/>
            <person name="Weber N.D."/>
            <person name="Virtaneva K."/>
            <person name="Barbian K."/>
            <person name="Babar A."/>
            <person name="Rosenke K."/>
        </authorList>
    </citation>
    <scope>NUCLEOTIDE SEQUENCE [LARGE SCALE GENOMIC DNA]</scope>
    <source>
        <strain evidence="1">CBS 101.48</strain>
    </source>
</reference>